<dbReference type="EMBL" id="GG685191">
    <property type="protein sequence ID" value="EER00234.1"/>
    <property type="molecule type" value="Genomic_DNA"/>
</dbReference>
<dbReference type="Proteomes" id="UP000007800">
    <property type="component" value="Unassembled WGS sequence"/>
</dbReference>
<dbReference type="AlphaFoldDB" id="C5LSJ3"/>
<gene>
    <name evidence="1" type="ORF">Pmar_PMAR017092</name>
</gene>
<dbReference type="GeneID" id="9049976"/>
<organism evidence="2">
    <name type="scientific">Perkinsus marinus (strain ATCC 50983 / TXsc)</name>
    <dbReference type="NCBI Taxonomy" id="423536"/>
    <lineage>
        <taxon>Eukaryota</taxon>
        <taxon>Sar</taxon>
        <taxon>Alveolata</taxon>
        <taxon>Perkinsozoa</taxon>
        <taxon>Perkinsea</taxon>
        <taxon>Perkinsida</taxon>
        <taxon>Perkinsidae</taxon>
        <taxon>Perkinsus</taxon>
    </lineage>
</organism>
<name>C5LSJ3_PERM5</name>
<dbReference type="RefSeq" id="XP_002767516.1">
    <property type="nucleotide sequence ID" value="XM_002767470.1"/>
</dbReference>
<reference evidence="1 2" key="1">
    <citation type="submission" date="2008-07" db="EMBL/GenBank/DDBJ databases">
        <authorList>
            <person name="El-Sayed N."/>
            <person name="Caler E."/>
            <person name="Inman J."/>
            <person name="Amedeo P."/>
            <person name="Hass B."/>
            <person name="Wortman J."/>
        </authorList>
    </citation>
    <scope>NUCLEOTIDE SEQUENCE [LARGE SCALE GENOMIC DNA]</scope>
    <source>
        <strain evidence="2">ATCC 50983 / TXsc</strain>
    </source>
</reference>
<dbReference type="InParanoid" id="C5LSJ3"/>
<sequence>MLWRTGFVVRVLSTRRYRVRIVGGKGERLTEENHFNLCPLQVRRDYESMPLPDRAGMRIRCKLTHDDGTQQLHWGTVVKDLAEKVLICWDEADPGQSAFEILRLDEDQWDCGDSEDNAGSISEGEACRGTE</sequence>
<evidence type="ECO:0000313" key="2">
    <source>
        <dbReference type="Proteomes" id="UP000007800"/>
    </source>
</evidence>
<protein>
    <submittedName>
        <fullName evidence="1">Uncharacterized protein</fullName>
    </submittedName>
</protein>
<evidence type="ECO:0000313" key="1">
    <source>
        <dbReference type="EMBL" id="EER00234.1"/>
    </source>
</evidence>
<accession>C5LSJ3</accession>
<proteinExistence type="predicted"/>
<keyword evidence="2" id="KW-1185">Reference proteome</keyword>